<dbReference type="Proteomes" id="UP000284706">
    <property type="component" value="Unassembled WGS sequence"/>
</dbReference>
<dbReference type="InterPro" id="IPR005627">
    <property type="entry name" value="CutC-like"/>
</dbReference>
<gene>
    <name evidence="3" type="ORF">CVT26_015484</name>
</gene>
<dbReference type="InterPro" id="IPR036822">
    <property type="entry name" value="CutC-like_dom_sf"/>
</dbReference>
<evidence type="ECO:0000313" key="4">
    <source>
        <dbReference type="Proteomes" id="UP000284706"/>
    </source>
</evidence>
<reference evidence="3 4" key="1">
    <citation type="journal article" date="2018" name="Evol. Lett.">
        <title>Horizontal gene cluster transfer increased hallucinogenic mushroom diversity.</title>
        <authorList>
            <person name="Reynolds H.T."/>
            <person name="Vijayakumar V."/>
            <person name="Gluck-Thaler E."/>
            <person name="Korotkin H.B."/>
            <person name="Matheny P.B."/>
            <person name="Slot J.C."/>
        </authorList>
    </citation>
    <scope>NUCLEOTIDE SEQUENCE [LARGE SCALE GENOMIC DNA]</scope>
    <source>
        <strain evidence="3 4">SRW20</strain>
    </source>
</reference>
<comment type="similarity">
    <text evidence="1">Belongs to the CutC family.</text>
</comment>
<dbReference type="EMBL" id="NHYE01005408">
    <property type="protein sequence ID" value="PPQ73381.1"/>
    <property type="molecule type" value="Genomic_DNA"/>
</dbReference>
<proteinExistence type="inferred from homology"/>
<organism evidence="3 4">
    <name type="scientific">Gymnopilus dilepis</name>
    <dbReference type="NCBI Taxonomy" id="231916"/>
    <lineage>
        <taxon>Eukaryota</taxon>
        <taxon>Fungi</taxon>
        <taxon>Dikarya</taxon>
        <taxon>Basidiomycota</taxon>
        <taxon>Agaricomycotina</taxon>
        <taxon>Agaricomycetes</taxon>
        <taxon>Agaricomycetidae</taxon>
        <taxon>Agaricales</taxon>
        <taxon>Agaricineae</taxon>
        <taxon>Hymenogastraceae</taxon>
        <taxon>Gymnopilus</taxon>
    </lineage>
</organism>
<protein>
    <recommendedName>
        <fullName evidence="2">Copper homeostasis protein cutC homolog</fullName>
    </recommendedName>
</protein>
<dbReference type="AlphaFoldDB" id="A0A409W4F9"/>
<accession>A0A409W4F9</accession>
<comment type="caution">
    <text evidence="3">The sequence shown here is derived from an EMBL/GenBank/DDBJ whole genome shotgun (WGS) entry which is preliminary data.</text>
</comment>
<dbReference type="STRING" id="231916.A0A409W4F9"/>
<dbReference type="HAMAP" id="MF_00795">
    <property type="entry name" value="CutC"/>
    <property type="match status" value="1"/>
</dbReference>
<evidence type="ECO:0000256" key="1">
    <source>
        <dbReference type="ARBA" id="ARBA00007768"/>
    </source>
</evidence>
<dbReference type="InParanoid" id="A0A409W4F9"/>
<dbReference type="Pfam" id="PF03932">
    <property type="entry name" value="CutC"/>
    <property type="match status" value="1"/>
</dbReference>
<dbReference type="PANTHER" id="PTHR12598">
    <property type="entry name" value="COPPER HOMEOSTASIS PROTEIN CUTC"/>
    <property type="match status" value="1"/>
</dbReference>
<keyword evidence="4" id="KW-1185">Reference proteome</keyword>
<evidence type="ECO:0000256" key="2">
    <source>
        <dbReference type="ARBA" id="ARBA00019014"/>
    </source>
</evidence>
<dbReference type="OrthoDB" id="7392499at2759"/>
<sequence>MVTVPGSLLVEVCVDSVESAVAAVKGGADRLEVCANLGAGGGTTPTLGLVKAVQSAVPDAPLMVMIRPRVGDFLYTKEEVSIMLDDIQSFKGLGNIRGFVVGALTKDGRVDVDIMKLQAIPFCFHRAFDMTRNPLEGIISDPALSDLADIGGISRVLTSGQKFKALEGLPVLQSLFEARQQVVDDAMWGLTIMPGSGVNASTLPSLIKTLLPLGLKEIHMSGGKWIPNGMTFKNYGMGMGSDNDTEWCVYRTQEGEIRKAKDIANAMCVNVTQPLPH</sequence>
<name>A0A409W4F9_9AGAR</name>
<dbReference type="GO" id="GO:0005507">
    <property type="term" value="F:copper ion binding"/>
    <property type="evidence" value="ECO:0007669"/>
    <property type="project" value="TreeGrafter"/>
</dbReference>
<dbReference type="PANTHER" id="PTHR12598:SF0">
    <property type="entry name" value="COPPER HOMEOSTASIS PROTEIN CUTC HOMOLOG"/>
    <property type="match status" value="1"/>
</dbReference>
<dbReference type="SUPFAM" id="SSF110395">
    <property type="entry name" value="CutC-like"/>
    <property type="match status" value="1"/>
</dbReference>
<dbReference type="Gene3D" id="3.20.20.380">
    <property type="entry name" value="Copper homeostasis (CutC) domain"/>
    <property type="match status" value="1"/>
</dbReference>
<evidence type="ECO:0000313" key="3">
    <source>
        <dbReference type="EMBL" id="PPQ73381.1"/>
    </source>
</evidence>